<dbReference type="GO" id="GO:0016740">
    <property type="term" value="F:transferase activity"/>
    <property type="evidence" value="ECO:0007669"/>
    <property type="project" value="UniProtKB-KW"/>
</dbReference>
<evidence type="ECO:0000313" key="2">
    <source>
        <dbReference type="EMBL" id="MFC7200559.1"/>
    </source>
</evidence>
<comment type="caution">
    <text evidence="2">The sequence shown here is derived from an EMBL/GenBank/DDBJ whole genome shotgun (WGS) entry which is preliminary data.</text>
</comment>
<evidence type="ECO:0000256" key="1">
    <source>
        <dbReference type="SAM" id="MobiDB-lite"/>
    </source>
</evidence>
<reference evidence="2 3" key="1">
    <citation type="journal article" date="2019" name="Int. J. Syst. Evol. Microbiol.">
        <title>The Global Catalogue of Microorganisms (GCM) 10K type strain sequencing project: providing services to taxonomists for standard genome sequencing and annotation.</title>
        <authorList>
            <consortium name="The Broad Institute Genomics Platform"/>
            <consortium name="The Broad Institute Genome Sequencing Center for Infectious Disease"/>
            <person name="Wu L."/>
            <person name="Ma J."/>
        </authorList>
    </citation>
    <scope>NUCLEOTIDE SEQUENCE [LARGE SCALE GENOMIC DNA]</scope>
    <source>
        <strain evidence="2 3">XZGYJ-43</strain>
    </source>
</reference>
<dbReference type="InterPro" id="IPR029044">
    <property type="entry name" value="Nucleotide-diphossugar_trans"/>
</dbReference>
<proteinExistence type="predicted"/>
<dbReference type="EMBL" id="JBHTAR010000011">
    <property type="protein sequence ID" value="MFC7200559.1"/>
    <property type="molecule type" value="Genomic_DNA"/>
</dbReference>
<keyword evidence="2" id="KW-0808">Transferase</keyword>
<accession>A0ABD5Z5N9</accession>
<name>A0ABD5Z5N9_9EURY</name>
<organism evidence="2 3">
    <name type="scientific">Halospeciosus flavus</name>
    <dbReference type="NCBI Taxonomy" id="3032283"/>
    <lineage>
        <taxon>Archaea</taxon>
        <taxon>Methanobacteriati</taxon>
        <taxon>Methanobacteriota</taxon>
        <taxon>Stenosarchaea group</taxon>
        <taxon>Halobacteria</taxon>
        <taxon>Halobacteriales</taxon>
        <taxon>Halobacteriaceae</taxon>
        <taxon>Halospeciosus</taxon>
    </lineage>
</organism>
<protein>
    <submittedName>
        <fullName evidence="2">Glycosyl transferase family 2</fullName>
    </submittedName>
</protein>
<evidence type="ECO:0000313" key="3">
    <source>
        <dbReference type="Proteomes" id="UP001596447"/>
    </source>
</evidence>
<feature type="region of interest" description="Disordered" evidence="1">
    <location>
        <begin position="363"/>
        <end position="384"/>
    </location>
</feature>
<dbReference type="RefSeq" id="WP_279527336.1">
    <property type="nucleotide sequence ID" value="NZ_CP122312.1"/>
</dbReference>
<gene>
    <name evidence="2" type="ORF">ACFQJ9_14230</name>
</gene>
<sequence length="384" mass="41933">MDYTQERIATLHDYGEATPDAPVERATVVVPMTEREYAGLAAEGVLSELAAVGPGEVLVPLRAPAEKVPAFVEWLQSFDLPLSVLWCNGPNVDALLAEHDLAGTTGKGRDAWLALGLATAGERGHDREYVVLHDADTKTYSRRDVPKLLFPLCEGYDFVKGYYARVENRRLYGRLFRLFYEPLVETLRREHHADVLEYLGAFRYALAGESAMTTDVARSLRVPRKWGVEVGILGQTFDLAGFDATAQVDLGRYEHDHRAVSGPTGLSDMSEGVGRELLRGVEAAGVDPDYDTLAARYVETGERFVRQYADDAAFNGFDHDVAAEREQVHTYADAVAPPGEDTRLPAWRDAPIDPVDVRASAASDLESLGVDPSVVSPAGGEGPT</sequence>
<dbReference type="Gene3D" id="3.90.550.10">
    <property type="entry name" value="Spore Coat Polysaccharide Biosynthesis Protein SpsA, Chain A"/>
    <property type="match status" value="1"/>
</dbReference>
<dbReference type="Proteomes" id="UP001596447">
    <property type="component" value="Unassembled WGS sequence"/>
</dbReference>
<dbReference type="AlphaFoldDB" id="A0ABD5Z5N9"/>
<dbReference type="SUPFAM" id="SSF53448">
    <property type="entry name" value="Nucleotide-diphospho-sugar transferases"/>
    <property type="match status" value="1"/>
</dbReference>
<keyword evidence="3" id="KW-1185">Reference proteome</keyword>